<feature type="transmembrane region" description="Helical" evidence="6">
    <location>
        <begin position="54"/>
        <end position="72"/>
    </location>
</feature>
<dbReference type="Pfam" id="PF03706">
    <property type="entry name" value="LPG_synthase_TM"/>
    <property type="match status" value="1"/>
</dbReference>
<gene>
    <name evidence="7" type="ORF">L3X39_04755</name>
</gene>
<evidence type="ECO:0000256" key="3">
    <source>
        <dbReference type="ARBA" id="ARBA00022692"/>
    </source>
</evidence>
<evidence type="ECO:0000313" key="7">
    <source>
        <dbReference type="EMBL" id="MCF7559939.1"/>
    </source>
</evidence>
<protein>
    <submittedName>
        <fullName evidence="7">Lysylphosphatidylglycerol synthase domain-containing protein</fullName>
    </submittedName>
</protein>
<feature type="transmembrane region" description="Helical" evidence="6">
    <location>
        <begin position="130"/>
        <end position="155"/>
    </location>
</feature>
<comment type="caution">
    <text evidence="7">The sequence shown here is derived from an EMBL/GenBank/DDBJ whole genome shotgun (WGS) entry which is preliminary data.</text>
</comment>
<keyword evidence="2" id="KW-1003">Cell membrane</keyword>
<feature type="transmembrane region" description="Helical" evidence="6">
    <location>
        <begin position="167"/>
        <end position="186"/>
    </location>
</feature>
<dbReference type="RefSeq" id="WP_237230602.1">
    <property type="nucleotide sequence ID" value="NZ_JAKKDV010000001.1"/>
</dbReference>
<organism evidence="7 8">
    <name type="scientific">Flaviramulus multivorans</name>
    <dbReference type="NCBI Taxonomy" id="1304750"/>
    <lineage>
        <taxon>Bacteria</taxon>
        <taxon>Pseudomonadati</taxon>
        <taxon>Bacteroidota</taxon>
        <taxon>Flavobacteriia</taxon>
        <taxon>Flavobacteriales</taxon>
        <taxon>Flavobacteriaceae</taxon>
        <taxon>Flaviramulus</taxon>
    </lineage>
</organism>
<feature type="transmembrane region" description="Helical" evidence="6">
    <location>
        <begin position="12"/>
        <end position="30"/>
    </location>
</feature>
<keyword evidence="8" id="KW-1185">Reference proteome</keyword>
<feature type="transmembrane region" description="Helical" evidence="6">
    <location>
        <begin position="243"/>
        <end position="266"/>
    </location>
</feature>
<evidence type="ECO:0000256" key="5">
    <source>
        <dbReference type="ARBA" id="ARBA00023136"/>
    </source>
</evidence>
<feature type="transmembrane region" description="Helical" evidence="6">
    <location>
        <begin position="207"/>
        <end position="231"/>
    </location>
</feature>
<keyword evidence="5 6" id="KW-0472">Membrane</keyword>
<dbReference type="EMBL" id="JAKKDV010000001">
    <property type="protein sequence ID" value="MCF7559939.1"/>
    <property type="molecule type" value="Genomic_DNA"/>
</dbReference>
<evidence type="ECO:0000313" key="8">
    <source>
        <dbReference type="Proteomes" id="UP001200022"/>
    </source>
</evidence>
<evidence type="ECO:0000256" key="6">
    <source>
        <dbReference type="SAM" id="Phobius"/>
    </source>
</evidence>
<comment type="subcellular location">
    <subcellularLocation>
        <location evidence="1">Cell membrane</location>
        <topology evidence="1">Multi-pass membrane protein</topology>
    </subcellularLocation>
</comment>
<evidence type="ECO:0000256" key="2">
    <source>
        <dbReference type="ARBA" id="ARBA00022475"/>
    </source>
</evidence>
<keyword evidence="3 6" id="KW-0812">Transmembrane</keyword>
<sequence length="324" mass="37508">MRYSLPYKTKQFFFVLIKLSIVVGAFYFIYNKLANNEELEFSVFVDFISKNDVFSLKTVLFLLFLSICNWFFEILKWQTLINPIKKIRFKNSFEQSLGALTASLFTPNRIGEYGAKAIYFKPIYRKKVMIINLLGNILQMSCTVLLGVFGLWFFISTYNPEINYYKFAKFLTIVLIAFALLGFGLTKSKFTVKGFSLEKIKAFIIGYPKNTLILGFVFSIIRYAIFSFQFYFLLSLFQVDMPYINAMIVITSMYLIASVIPSIFIFDVVIKGSVAVYLFSFMHTNELTILSIITIMWLLNFVLPSVFGSYYVLNFNVPKTTVEA</sequence>
<keyword evidence="4 6" id="KW-1133">Transmembrane helix</keyword>
<dbReference type="Proteomes" id="UP001200022">
    <property type="component" value="Unassembled WGS sequence"/>
</dbReference>
<evidence type="ECO:0000256" key="1">
    <source>
        <dbReference type="ARBA" id="ARBA00004651"/>
    </source>
</evidence>
<proteinExistence type="predicted"/>
<dbReference type="InterPro" id="IPR022791">
    <property type="entry name" value="L-PG_synthase/AglD"/>
</dbReference>
<evidence type="ECO:0000256" key="4">
    <source>
        <dbReference type="ARBA" id="ARBA00022989"/>
    </source>
</evidence>
<feature type="transmembrane region" description="Helical" evidence="6">
    <location>
        <begin position="287"/>
        <end position="313"/>
    </location>
</feature>
<reference evidence="7 8" key="1">
    <citation type="submission" date="2022-01" db="EMBL/GenBank/DDBJ databases">
        <title>Draft genome sequence of Sabulilitoribacter multivorans KCTC 32326.</title>
        <authorList>
            <person name="Oh J.-S."/>
        </authorList>
    </citation>
    <scope>NUCLEOTIDE SEQUENCE [LARGE SCALE GENOMIC DNA]</scope>
    <source>
        <strain evidence="7 8">M-M16</strain>
    </source>
</reference>
<accession>A0ABS9IGQ6</accession>
<name>A0ABS9IGQ6_9FLAO</name>